<protein>
    <submittedName>
        <fullName evidence="3">CTNNB1 isoform 12</fullName>
    </submittedName>
</protein>
<proteinExistence type="inferred from homology"/>
<reference evidence="3 4" key="1">
    <citation type="submission" date="2017-12" db="EMBL/GenBank/DDBJ databases">
        <title>High-resolution comparative analysis of great ape genomes.</title>
        <authorList>
            <person name="Pollen A."/>
            <person name="Hastie A."/>
            <person name="Hormozdiari F."/>
            <person name="Dougherty M."/>
            <person name="Liu R."/>
            <person name="Chaisson M."/>
            <person name="Hoppe E."/>
            <person name="Hill C."/>
            <person name="Pang A."/>
            <person name="Hillier L."/>
            <person name="Baker C."/>
            <person name="Armstrong J."/>
            <person name="Shendure J."/>
            <person name="Paten B."/>
            <person name="Wilson R."/>
            <person name="Chao H."/>
            <person name="Schneider V."/>
            <person name="Ventura M."/>
            <person name="Kronenberg Z."/>
            <person name="Murali S."/>
            <person name="Gordon D."/>
            <person name="Cantsilieris S."/>
            <person name="Munson K."/>
            <person name="Nelson B."/>
            <person name="Raja A."/>
            <person name="Underwood J."/>
            <person name="Diekhans M."/>
            <person name="Fiddes I."/>
            <person name="Haussler D."/>
            <person name="Eichler E."/>
        </authorList>
    </citation>
    <scope>NUCLEOTIDE SEQUENCE [LARGE SCALE GENOMIC DNA]</scope>
    <source>
        <strain evidence="3">Yerkes chimp pedigree #C0471</strain>
    </source>
</reference>
<evidence type="ECO:0000256" key="1">
    <source>
        <dbReference type="ARBA" id="ARBA00005462"/>
    </source>
</evidence>
<organism evidence="3 4">
    <name type="scientific">Pan troglodytes</name>
    <name type="common">Chimpanzee</name>
    <dbReference type="NCBI Taxonomy" id="9598"/>
    <lineage>
        <taxon>Eukaryota</taxon>
        <taxon>Metazoa</taxon>
        <taxon>Chordata</taxon>
        <taxon>Craniata</taxon>
        <taxon>Vertebrata</taxon>
        <taxon>Euteleostomi</taxon>
        <taxon>Mammalia</taxon>
        <taxon>Eutheria</taxon>
        <taxon>Euarchontoglires</taxon>
        <taxon>Primates</taxon>
        <taxon>Haplorrhini</taxon>
        <taxon>Catarrhini</taxon>
        <taxon>Hominidae</taxon>
        <taxon>Pan</taxon>
    </lineage>
</organism>
<evidence type="ECO:0000313" key="4">
    <source>
        <dbReference type="Proteomes" id="UP000236370"/>
    </source>
</evidence>
<dbReference type="AlphaFoldDB" id="A0A2J8PB65"/>
<feature type="non-terminal residue" evidence="3">
    <location>
        <position position="150"/>
    </location>
</feature>
<dbReference type="CDD" id="cd21724">
    <property type="entry name" value="CTNNAbd_CTNNB1"/>
    <property type="match status" value="1"/>
</dbReference>
<dbReference type="InterPro" id="IPR013284">
    <property type="entry name" value="Beta-catenin"/>
</dbReference>
<comment type="caution">
    <text evidence="3">The sequence shown here is derived from an EMBL/GenBank/DDBJ whole genome shotgun (WGS) entry which is preliminary data.</text>
</comment>
<dbReference type="Proteomes" id="UP000236370">
    <property type="component" value="Unassembled WGS sequence"/>
</dbReference>
<dbReference type="Gene3D" id="6.10.250.2780">
    <property type="match status" value="1"/>
</dbReference>
<sequence>MATQADLMELDMAMEPDRKAAVSHWQQQSYLDSGIHSGATTTAPSLSGKGNPEEEDVDTSQVLYEWEQGFSQSFTQEQVADIDGQYAMTRAQRVRAAMFPETLDEGMQIPSTQFDAAHPTNVQRLAEPSQMLKHAVVNLINYQDDAELAT</sequence>
<evidence type="ECO:0000256" key="2">
    <source>
        <dbReference type="SAM" id="MobiDB-lite"/>
    </source>
</evidence>
<accession>A0A2J8PB65</accession>
<dbReference type="PRINTS" id="PR01869">
    <property type="entry name" value="BCATNINFAMLY"/>
</dbReference>
<gene>
    <name evidence="3" type="ORF">CK820_G0005354</name>
</gene>
<dbReference type="GO" id="GO:0007155">
    <property type="term" value="P:cell adhesion"/>
    <property type="evidence" value="ECO:0007669"/>
    <property type="project" value="InterPro"/>
</dbReference>
<dbReference type="EMBL" id="NBAG03000218">
    <property type="protein sequence ID" value="PNI81244.1"/>
    <property type="molecule type" value="Genomic_DNA"/>
</dbReference>
<evidence type="ECO:0000313" key="3">
    <source>
        <dbReference type="EMBL" id="PNI81244.1"/>
    </source>
</evidence>
<feature type="region of interest" description="Disordered" evidence="2">
    <location>
        <begin position="32"/>
        <end position="58"/>
    </location>
</feature>
<dbReference type="GO" id="GO:0045296">
    <property type="term" value="F:cadherin binding"/>
    <property type="evidence" value="ECO:0007669"/>
    <property type="project" value="InterPro"/>
</dbReference>
<dbReference type="PANTHER" id="PTHR45976">
    <property type="entry name" value="ARMADILLO SEGMENT POLARITY PROTEIN"/>
    <property type="match status" value="1"/>
</dbReference>
<comment type="similarity">
    <text evidence="1">Belongs to the beta-catenin family.</text>
</comment>
<name>A0A2J8PB65_PANTR</name>